<sequence length="143" mass="15040">MLVDDIKKRVAQAMKEGDSVARDVLRLALGEIQTAEARKSAALSDEEQAAALRKLIKSNEETLSLATGDNANALRHEIEVLKALLPAQLDVAQIVSLLAPQHEAIKAAKAEGQAVGVAMKHLKSTGQSASGNDVAAAVKQIRG</sequence>
<dbReference type="SUPFAM" id="SSF89095">
    <property type="entry name" value="GatB/YqeY motif"/>
    <property type="match status" value="1"/>
</dbReference>
<protein>
    <recommendedName>
        <fullName evidence="3">Transamidase GatB domain protein</fullName>
    </recommendedName>
</protein>
<evidence type="ECO:0000313" key="1">
    <source>
        <dbReference type="EMBL" id="AKU98903.1"/>
    </source>
</evidence>
<dbReference type="InterPro" id="IPR003789">
    <property type="entry name" value="Asn/Gln_tRNA_amidoTrase-B-like"/>
</dbReference>
<dbReference type="AlphaFoldDB" id="A0A0K1PZE9"/>
<dbReference type="PANTHER" id="PTHR28055:SF1">
    <property type="entry name" value="ALTERED INHERITANCE OF MITOCHONDRIA PROTEIN 41, MITOCHONDRIAL"/>
    <property type="match status" value="1"/>
</dbReference>
<gene>
    <name evidence="1" type="ORF">AKJ09_05567</name>
</gene>
<name>A0A0K1PZE9_9BACT</name>
<organism evidence="1 2">
    <name type="scientific">Labilithrix luteola</name>
    <dbReference type="NCBI Taxonomy" id="1391654"/>
    <lineage>
        <taxon>Bacteria</taxon>
        <taxon>Pseudomonadati</taxon>
        <taxon>Myxococcota</taxon>
        <taxon>Polyangia</taxon>
        <taxon>Polyangiales</taxon>
        <taxon>Labilitrichaceae</taxon>
        <taxon>Labilithrix</taxon>
    </lineage>
</organism>
<dbReference type="RefSeq" id="WP_146650014.1">
    <property type="nucleotide sequence ID" value="NZ_CP012333.1"/>
</dbReference>
<keyword evidence="2" id="KW-1185">Reference proteome</keyword>
<dbReference type="InterPro" id="IPR042184">
    <property type="entry name" value="YqeY/Aim41_N"/>
</dbReference>
<proteinExistence type="predicted"/>
<reference evidence="1 2" key="1">
    <citation type="submission" date="2015-08" db="EMBL/GenBank/DDBJ databases">
        <authorList>
            <person name="Babu N.S."/>
            <person name="Beckwith C.J."/>
            <person name="Beseler K.G."/>
            <person name="Brison A."/>
            <person name="Carone J.V."/>
            <person name="Caskin T.P."/>
            <person name="Diamond M."/>
            <person name="Durham M.E."/>
            <person name="Foxe J.M."/>
            <person name="Go M."/>
            <person name="Henderson B.A."/>
            <person name="Jones I.B."/>
            <person name="McGettigan J.A."/>
            <person name="Micheletti S.J."/>
            <person name="Nasrallah M.E."/>
            <person name="Ortiz D."/>
            <person name="Piller C.R."/>
            <person name="Privatt S.R."/>
            <person name="Schneider S.L."/>
            <person name="Sharp S."/>
            <person name="Smith T.C."/>
            <person name="Stanton J.D."/>
            <person name="Ullery H.E."/>
            <person name="Wilson R.J."/>
            <person name="Serrano M.G."/>
            <person name="Buck G."/>
            <person name="Lee V."/>
            <person name="Wang Y."/>
            <person name="Carvalho R."/>
            <person name="Voegtly L."/>
            <person name="Shi R."/>
            <person name="Duckworth R."/>
            <person name="Johnson A."/>
            <person name="Loviza R."/>
            <person name="Walstead R."/>
            <person name="Shah Z."/>
            <person name="Kiflezghi M."/>
            <person name="Wade K."/>
            <person name="Ball S.L."/>
            <person name="Bradley K.W."/>
            <person name="Asai D.J."/>
            <person name="Bowman C.A."/>
            <person name="Russell D.A."/>
            <person name="Pope W.H."/>
            <person name="Jacobs-Sera D."/>
            <person name="Hendrix R.W."/>
            <person name="Hatfull G.F."/>
        </authorList>
    </citation>
    <scope>NUCLEOTIDE SEQUENCE [LARGE SCALE GENOMIC DNA]</scope>
    <source>
        <strain evidence="1 2">DSM 27648</strain>
    </source>
</reference>
<dbReference type="InterPro" id="IPR019004">
    <property type="entry name" value="YqeY/Aim41"/>
</dbReference>
<dbReference type="EMBL" id="CP012333">
    <property type="protein sequence ID" value="AKU98903.1"/>
    <property type="molecule type" value="Genomic_DNA"/>
</dbReference>
<dbReference type="Gene3D" id="1.10.1510.10">
    <property type="entry name" value="Uncharacterised protein YqeY/AIM41 PF09424, N-terminal domain"/>
    <property type="match status" value="1"/>
</dbReference>
<dbReference type="KEGG" id="llu:AKJ09_05567"/>
<accession>A0A0K1PZE9</accession>
<evidence type="ECO:0000313" key="2">
    <source>
        <dbReference type="Proteomes" id="UP000064967"/>
    </source>
</evidence>
<dbReference type="OrthoDB" id="9788127at2"/>
<evidence type="ECO:0008006" key="3">
    <source>
        <dbReference type="Google" id="ProtNLM"/>
    </source>
</evidence>
<dbReference type="STRING" id="1391654.AKJ09_05567"/>
<dbReference type="Proteomes" id="UP000064967">
    <property type="component" value="Chromosome"/>
</dbReference>
<dbReference type="PANTHER" id="PTHR28055">
    <property type="entry name" value="ALTERED INHERITANCE OF MITOCHONDRIA PROTEIN 41, MITOCHONDRIAL"/>
    <property type="match status" value="1"/>
</dbReference>
<dbReference type="Pfam" id="PF09424">
    <property type="entry name" value="YqeY"/>
    <property type="match status" value="1"/>
</dbReference>
<dbReference type="GO" id="GO:0016884">
    <property type="term" value="F:carbon-nitrogen ligase activity, with glutamine as amido-N-donor"/>
    <property type="evidence" value="ECO:0007669"/>
    <property type="project" value="InterPro"/>
</dbReference>